<dbReference type="Proteomes" id="UP000215999">
    <property type="component" value="Unassembled WGS sequence"/>
</dbReference>
<keyword evidence="4" id="KW-1185">Reference proteome</keyword>
<evidence type="ECO:0000313" key="5">
    <source>
        <dbReference type="Proteomes" id="UP001170624"/>
    </source>
</evidence>
<reference evidence="2" key="3">
    <citation type="submission" date="2023-07" db="EMBL/GenBank/DDBJ databases">
        <title>Genome content predicts the carbon catabolic preferences of heterotrophic bacteria.</title>
        <authorList>
            <person name="Gralka M."/>
        </authorList>
    </citation>
    <scope>NUCLEOTIDE SEQUENCE</scope>
    <source>
        <strain evidence="2">G2M05</strain>
    </source>
</reference>
<dbReference type="RefSeq" id="WP_062690760.1">
    <property type="nucleotide sequence ID" value="NZ_AP024850.1"/>
</dbReference>
<protein>
    <submittedName>
        <fullName evidence="2">Type II secretion system pilot lipoprotein GspS-beta</fullName>
    </submittedName>
</protein>
<dbReference type="Gene3D" id="3.30.300.250">
    <property type="match status" value="1"/>
</dbReference>
<dbReference type="Pfam" id="PF16549">
    <property type="entry name" value="T2SSS_2"/>
    <property type="match status" value="1"/>
</dbReference>
<dbReference type="InterPro" id="IPR016502">
    <property type="entry name" value="T2SSS_2"/>
</dbReference>
<evidence type="ECO:0000313" key="4">
    <source>
        <dbReference type="Proteomes" id="UP000215999"/>
    </source>
</evidence>
<evidence type="ECO:0000313" key="2">
    <source>
        <dbReference type="EMBL" id="MDO6543066.1"/>
    </source>
</evidence>
<name>A0AAW7Y398_9GAMM</name>
<proteinExistence type="predicted"/>
<dbReference type="EMBL" id="NOIF01000042">
    <property type="protein sequence ID" value="OZS44278.1"/>
    <property type="molecule type" value="Genomic_DNA"/>
</dbReference>
<reference evidence="3" key="2">
    <citation type="submission" date="2017-07" db="EMBL/GenBank/DDBJ databases">
        <authorList>
            <person name="Gomez-Gil B."/>
            <person name="Enciso-Ibarra K."/>
        </authorList>
    </citation>
    <scope>NUCLEOTIDE SEQUENCE</scope>
    <source>
        <strain evidence="3">CAIM 1827</strain>
    </source>
</reference>
<reference evidence="3 4" key="1">
    <citation type="journal article" date="2016" name="Antonie Van Leeuwenhoek">
        <title>Photobacterium sanguinicancri sp. nov. isolated from marine animals.</title>
        <authorList>
            <person name="Gomez-Gil B."/>
            <person name="Roque A."/>
            <person name="Rotllant G."/>
            <person name="Romalde J.L."/>
            <person name="Doce A."/>
            <person name="Eggermont M."/>
            <person name="Defoirdt T."/>
        </authorList>
    </citation>
    <scope>NUCLEOTIDE SEQUENCE [LARGE SCALE GENOMIC DNA]</scope>
    <source>
        <strain evidence="3 4">CAIM 1827</strain>
    </source>
</reference>
<gene>
    <name evidence="2" type="primary">gspS2</name>
    <name evidence="3" type="ORF">ASV53_08945</name>
    <name evidence="2" type="ORF">Q4568_11020</name>
</gene>
<dbReference type="Proteomes" id="UP001170624">
    <property type="component" value="Unassembled WGS sequence"/>
</dbReference>
<keyword evidence="1" id="KW-0732">Signal</keyword>
<sequence>MLKKILAVAALLVLNGCASSEDDTAIALAKSRAATINAKAPYDKIDEYKVMKAQAKNKTVVITVLYGGGGKMAPSQTIKAAAANYCSSDELTPLFDAGVSYNIKIMDMRGRTMVEQSVYSEYCKQLMQ</sequence>
<feature type="signal peptide" evidence="1">
    <location>
        <begin position="1"/>
        <end position="20"/>
    </location>
</feature>
<feature type="chain" id="PRO_5043812774" evidence="1">
    <location>
        <begin position="21"/>
        <end position="128"/>
    </location>
</feature>
<comment type="caution">
    <text evidence="2">The sequence shown here is derived from an EMBL/GenBank/DDBJ whole genome shotgun (WGS) entry which is preliminary data.</text>
</comment>
<dbReference type="EMBL" id="JAUOPU010000009">
    <property type="protein sequence ID" value="MDO6543066.1"/>
    <property type="molecule type" value="Genomic_DNA"/>
</dbReference>
<evidence type="ECO:0000256" key="1">
    <source>
        <dbReference type="SAM" id="SignalP"/>
    </source>
</evidence>
<accession>A0AAW7Y398</accession>
<evidence type="ECO:0000313" key="3">
    <source>
        <dbReference type="EMBL" id="OZS44278.1"/>
    </source>
</evidence>
<keyword evidence="2" id="KW-0449">Lipoprotein</keyword>
<organism evidence="2 5">
    <name type="scientific">Photobacterium sanguinicancri</name>
    <dbReference type="NCBI Taxonomy" id="875932"/>
    <lineage>
        <taxon>Bacteria</taxon>
        <taxon>Pseudomonadati</taxon>
        <taxon>Pseudomonadota</taxon>
        <taxon>Gammaproteobacteria</taxon>
        <taxon>Vibrionales</taxon>
        <taxon>Vibrionaceae</taxon>
        <taxon>Photobacterium</taxon>
    </lineage>
</organism>
<dbReference type="AlphaFoldDB" id="A0AAW7Y398"/>